<dbReference type="AlphaFoldDB" id="A0A1T5JE06"/>
<evidence type="ECO:0000256" key="1">
    <source>
        <dbReference type="SAM" id="Phobius"/>
    </source>
</evidence>
<gene>
    <name evidence="2" type="ORF">SAMN06309945_1451</name>
</gene>
<protein>
    <recommendedName>
        <fullName evidence="4">DUF1345 domain-containing protein</fullName>
    </recommendedName>
</protein>
<dbReference type="SUPFAM" id="SSF81324">
    <property type="entry name" value="Voltage-gated potassium channels"/>
    <property type="match status" value="1"/>
</dbReference>
<sequence>MLRHTLGLMEQHPSRQVPAEHRWPAIIGVVAALALYTFLPNDLLSVQRYVVVGIGLLLVIPLLILNPHRLNRETRLSRLLSLGLALLILVANQITLVLLIKLLVEGTHDGPPLLLSALQVWLTNVIAFALVFWELDRGGPVARTRLARDKLQPADFRFPQDEDDDAITEVRARSSAVADWVPTFVDYLYFSLSNSMAFSPTDTMPLSHRAKLLMGLEALAGFIILALVIARAVSLIG</sequence>
<evidence type="ECO:0000313" key="3">
    <source>
        <dbReference type="Proteomes" id="UP000190857"/>
    </source>
</evidence>
<accession>A0A1T5JE06</accession>
<dbReference type="EMBL" id="FUZP01000001">
    <property type="protein sequence ID" value="SKC49556.1"/>
    <property type="molecule type" value="Genomic_DNA"/>
</dbReference>
<dbReference type="STRING" id="123320.SAMN06309945_1451"/>
<feature type="transmembrane region" description="Helical" evidence="1">
    <location>
        <begin position="112"/>
        <end position="133"/>
    </location>
</feature>
<feature type="transmembrane region" description="Helical" evidence="1">
    <location>
        <begin position="46"/>
        <end position="67"/>
    </location>
</feature>
<evidence type="ECO:0000313" key="2">
    <source>
        <dbReference type="EMBL" id="SKC49556.1"/>
    </source>
</evidence>
<proteinExistence type="predicted"/>
<keyword evidence="1" id="KW-0472">Membrane</keyword>
<evidence type="ECO:0008006" key="4">
    <source>
        <dbReference type="Google" id="ProtNLM"/>
    </source>
</evidence>
<organism evidence="2 3">
    <name type="scientific">Okibacterium fritillariae</name>
    <dbReference type="NCBI Taxonomy" id="123320"/>
    <lineage>
        <taxon>Bacteria</taxon>
        <taxon>Bacillati</taxon>
        <taxon>Actinomycetota</taxon>
        <taxon>Actinomycetes</taxon>
        <taxon>Micrococcales</taxon>
        <taxon>Microbacteriaceae</taxon>
        <taxon>Okibacterium</taxon>
    </lineage>
</organism>
<dbReference type="Gene3D" id="1.10.287.70">
    <property type="match status" value="1"/>
</dbReference>
<feature type="transmembrane region" description="Helical" evidence="1">
    <location>
        <begin position="212"/>
        <end position="233"/>
    </location>
</feature>
<feature type="transmembrane region" description="Helical" evidence="1">
    <location>
        <begin position="79"/>
        <end position="100"/>
    </location>
</feature>
<keyword evidence="1" id="KW-1133">Transmembrane helix</keyword>
<reference evidence="2 3" key="1">
    <citation type="submission" date="2017-02" db="EMBL/GenBank/DDBJ databases">
        <authorList>
            <person name="Peterson S.W."/>
        </authorList>
    </citation>
    <scope>NUCLEOTIDE SEQUENCE [LARGE SCALE GENOMIC DNA]</scope>
    <source>
        <strain evidence="2 3">VKM Ac-2059</strain>
    </source>
</reference>
<dbReference type="Proteomes" id="UP000190857">
    <property type="component" value="Unassembled WGS sequence"/>
</dbReference>
<keyword evidence="1" id="KW-0812">Transmembrane</keyword>
<name>A0A1T5JE06_9MICO</name>
<keyword evidence="3" id="KW-1185">Reference proteome</keyword>
<feature type="transmembrane region" description="Helical" evidence="1">
    <location>
        <begin position="21"/>
        <end position="40"/>
    </location>
</feature>